<dbReference type="OrthoDB" id="5069333at2759"/>
<dbReference type="InterPro" id="IPR036864">
    <property type="entry name" value="Zn2-C6_fun-type_DNA-bd_sf"/>
</dbReference>
<evidence type="ECO:0000259" key="4">
    <source>
        <dbReference type="PROSITE" id="PS50048"/>
    </source>
</evidence>
<dbReference type="InterPro" id="IPR001138">
    <property type="entry name" value="Zn2Cys6_DnaBD"/>
</dbReference>
<dbReference type="EMBL" id="KI912121">
    <property type="protein sequence ID" value="ETS73852.1"/>
    <property type="molecule type" value="Genomic_DNA"/>
</dbReference>
<accession>W3WL23</accession>
<organism evidence="5 6">
    <name type="scientific">Pestalotiopsis fici (strain W106-1 / CGMCC3.15140)</name>
    <dbReference type="NCBI Taxonomy" id="1229662"/>
    <lineage>
        <taxon>Eukaryota</taxon>
        <taxon>Fungi</taxon>
        <taxon>Dikarya</taxon>
        <taxon>Ascomycota</taxon>
        <taxon>Pezizomycotina</taxon>
        <taxon>Sordariomycetes</taxon>
        <taxon>Xylariomycetidae</taxon>
        <taxon>Amphisphaeriales</taxon>
        <taxon>Sporocadaceae</taxon>
        <taxon>Pestalotiopsis</taxon>
    </lineage>
</organism>
<dbReference type="GO" id="GO:0005634">
    <property type="term" value="C:nucleus"/>
    <property type="evidence" value="ECO:0007669"/>
    <property type="project" value="UniProtKB-SubCell"/>
</dbReference>
<dbReference type="PROSITE" id="PS50048">
    <property type="entry name" value="ZN2_CY6_FUNGAL_2"/>
    <property type="match status" value="1"/>
</dbReference>
<dbReference type="PANTHER" id="PTHR37534:SF49">
    <property type="entry name" value="LYSINE BIOSYNTHESIS REGULATORY PROTEIN LYS14"/>
    <property type="match status" value="1"/>
</dbReference>
<dbReference type="Gene3D" id="4.10.240.10">
    <property type="entry name" value="Zn(2)-C6 fungal-type DNA-binding domain"/>
    <property type="match status" value="1"/>
</dbReference>
<proteinExistence type="predicted"/>
<dbReference type="GO" id="GO:0000976">
    <property type="term" value="F:transcription cis-regulatory region binding"/>
    <property type="evidence" value="ECO:0007669"/>
    <property type="project" value="TreeGrafter"/>
</dbReference>
<comment type="subcellular location">
    <subcellularLocation>
        <location evidence="1">Nucleus</location>
    </subcellularLocation>
</comment>
<feature type="region of interest" description="Disordered" evidence="3">
    <location>
        <begin position="525"/>
        <end position="546"/>
    </location>
</feature>
<dbReference type="SUPFAM" id="SSF57701">
    <property type="entry name" value="Zn2/Cys6 DNA-binding domain"/>
    <property type="match status" value="1"/>
</dbReference>
<dbReference type="PROSITE" id="PS00463">
    <property type="entry name" value="ZN2_CY6_FUNGAL_1"/>
    <property type="match status" value="1"/>
</dbReference>
<dbReference type="Proteomes" id="UP000030651">
    <property type="component" value="Unassembled WGS sequence"/>
</dbReference>
<evidence type="ECO:0000256" key="3">
    <source>
        <dbReference type="SAM" id="MobiDB-lite"/>
    </source>
</evidence>
<dbReference type="SMART" id="SM00066">
    <property type="entry name" value="GAL4"/>
    <property type="match status" value="1"/>
</dbReference>
<evidence type="ECO:0000256" key="2">
    <source>
        <dbReference type="ARBA" id="ARBA00023242"/>
    </source>
</evidence>
<dbReference type="InterPro" id="IPR021858">
    <property type="entry name" value="Fun_TF"/>
</dbReference>
<evidence type="ECO:0000313" key="5">
    <source>
        <dbReference type="EMBL" id="ETS73852.1"/>
    </source>
</evidence>
<dbReference type="GO" id="GO:0008270">
    <property type="term" value="F:zinc ion binding"/>
    <property type="evidence" value="ECO:0007669"/>
    <property type="project" value="InterPro"/>
</dbReference>
<keyword evidence="2" id="KW-0539">Nucleus</keyword>
<keyword evidence="6" id="KW-1185">Reference proteome</keyword>
<dbReference type="AlphaFoldDB" id="W3WL23"/>
<dbReference type="STRING" id="1229662.W3WL23"/>
<dbReference type="Pfam" id="PF00172">
    <property type="entry name" value="Zn_clus"/>
    <property type="match status" value="1"/>
</dbReference>
<dbReference type="eggNOG" id="ENOG502S2DH">
    <property type="taxonomic scope" value="Eukaryota"/>
</dbReference>
<dbReference type="GO" id="GO:0045944">
    <property type="term" value="P:positive regulation of transcription by RNA polymerase II"/>
    <property type="evidence" value="ECO:0007669"/>
    <property type="project" value="TreeGrafter"/>
</dbReference>
<feature type="compositionally biased region" description="Polar residues" evidence="3">
    <location>
        <begin position="79"/>
        <end position="92"/>
    </location>
</feature>
<dbReference type="OMA" id="VRCDTQK"/>
<dbReference type="RefSeq" id="XP_007841570.1">
    <property type="nucleotide sequence ID" value="XM_007843379.1"/>
</dbReference>
<dbReference type="Pfam" id="PF11951">
    <property type="entry name" value="Fungal_trans_2"/>
    <property type="match status" value="1"/>
</dbReference>
<dbReference type="GO" id="GO:0000981">
    <property type="term" value="F:DNA-binding transcription factor activity, RNA polymerase II-specific"/>
    <property type="evidence" value="ECO:0007669"/>
    <property type="project" value="InterPro"/>
</dbReference>
<gene>
    <name evidence="5" type="ORF">PFICI_14798</name>
</gene>
<dbReference type="GeneID" id="19279811"/>
<evidence type="ECO:0000313" key="6">
    <source>
        <dbReference type="Proteomes" id="UP000030651"/>
    </source>
</evidence>
<dbReference type="KEGG" id="pfy:PFICI_14798"/>
<evidence type="ECO:0000256" key="1">
    <source>
        <dbReference type="ARBA" id="ARBA00004123"/>
    </source>
</evidence>
<dbReference type="PANTHER" id="PTHR37534">
    <property type="entry name" value="TRANSCRIPTIONAL ACTIVATOR PROTEIN UGA3"/>
    <property type="match status" value="1"/>
</dbReference>
<protein>
    <recommendedName>
        <fullName evidence="4">Zn(2)-C6 fungal-type domain-containing protein</fullName>
    </recommendedName>
</protein>
<dbReference type="CDD" id="cd00067">
    <property type="entry name" value="GAL4"/>
    <property type="match status" value="1"/>
</dbReference>
<dbReference type="InParanoid" id="W3WL23"/>
<feature type="domain" description="Zn(2)-C6 fungal-type" evidence="4">
    <location>
        <begin position="20"/>
        <end position="48"/>
    </location>
</feature>
<sequence length="559" mass="61897">MPGRKRADGTGPIRRRARTGCKSCRERKIKCDETKPVCRNCSSRGLTCHSGLQLKWHEEFATRGVAFGRQGVWTKDSGSRGSASNPLRTTSNEGKWLSVPEIKSHHFVHADLTDFEPGSSEIVSPHMLVEPDQNATTLSALSSCIIVPPIPRQLAPLSTSIDFDSGLFEYYLRKLCPLTTTSRTASSPFAQLIPALLAHAGQDDVLQSLLAFSARHRSLADPRWNQKAMSLKGGVLASLQKRLSVSDTASLRHMFPQVLITMMFLCLYEIIGKCDHRWVIHLEASQDIIRIGRARGLTQPHDNTYGLAAFAERFFAFQDSISVIACGKAPLFGADYWDNMANKRHVDSWMGCSPELAGILCDITEMGRAKTAGKMHAIELFEHADAMEARIHSLESITQVPNDDELIWSAELKRLSALIYLHCVLYDATPSTPVVSQLVRQILEQVLRMLRAGRARALAFPVFVTAVELDPTDEIVLRHAESGESIHGRRLILETLEAMSTDSLSNVTRIRAVVKKVWKLRDMNMGDKSGASRTEPPSPGQGNDWATFVGPNSLYISLA</sequence>
<dbReference type="HOGENOM" id="CLU_015493_4_0_1"/>
<reference evidence="6" key="1">
    <citation type="journal article" date="2015" name="BMC Genomics">
        <title>Genomic and transcriptomic analysis of the endophytic fungus Pestalotiopsis fici reveals its lifestyle and high potential for synthesis of natural products.</title>
        <authorList>
            <person name="Wang X."/>
            <person name="Zhang X."/>
            <person name="Liu L."/>
            <person name="Xiang M."/>
            <person name="Wang W."/>
            <person name="Sun X."/>
            <person name="Che Y."/>
            <person name="Guo L."/>
            <person name="Liu G."/>
            <person name="Guo L."/>
            <person name="Wang C."/>
            <person name="Yin W.B."/>
            <person name="Stadler M."/>
            <person name="Zhang X."/>
            <person name="Liu X."/>
        </authorList>
    </citation>
    <scope>NUCLEOTIDE SEQUENCE [LARGE SCALE GENOMIC DNA]</scope>
    <source>
        <strain evidence="6">W106-1 / CGMCC3.15140</strain>
    </source>
</reference>
<name>W3WL23_PESFW</name>
<feature type="region of interest" description="Disordered" evidence="3">
    <location>
        <begin position="72"/>
        <end position="92"/>
    </location>
</feature>